<evidence type="ECO:0000313" key="2">
    <source>
        <dbReference type="Ensembl" id="ENSACAP00000035912.1"/>
    </source>
</evidence>
<keyword evidence="1" id="KW-1133">Transmembrane helix</keyword>
<keyword evidence="3" id="KW-1185">Reference proteome</keyword>
<name>A0A803TL22_ANOCA</name>
<dbReference type="Ensembl" id="ENSACAT00000046697.1">
    <property type="protein sequence ID" value="ENSACAP00000035912.1"/>
    <property type="gene ID" value="ENSACAG00000037468.1"/>
</dbReference>
<evidence type="ECO:0000256" key="1">
    <source>
        <dbReference type="SAM" id="Phobius"/>
    </source>
</evidence>
<reference evidence="2" key="1">
    <citation type="submission" date="2009-12" db="EMBL/GenBank/DDBJ databases">
        <title>The Genome Sequence of Anolis carolinensis (Green Anole Lizard).</title>
        <authorList>
            <consortium name="The Genome Sequencing Platform"/>
            <person name="Di Palma F."/>
            <person name="Alfoldi J."/>
            <person name="Heiman D."/>
            <person name="Young S."/>
            <person name="Grabherr M."/>
            <person name="Johnson J."/>
            <person name="Lander E.S."/>
            <person name="Lindblad-Toh K."/>
        </authorList>
    </citation>
    <scope>NUCLEOTIDE SEQUENCE [LARGE SCALE GENOMIC DNA]</scope>
    <source>
        <strain evidence="2">JBL SC #1</strain>
    </source>
</reference>
<evidence type="ECO:0000313" key="3">
    <source>
        <dbReference type="Proteomes" id="UP000001646"/>
    </source>
</evidence>
<sequence length="58" mass="6751">MRKKNKHTVRDVRDIFGINDTSVSRRISVFQIFALLLIMHVCLLSLNATEYDIILGQF</sequence>
<dbReference type="Proteomes" id="UP000001646">
    <property type="component" value="Unplaced"/>
</dbReference>
<reference evidence="2" key="2">
    <citation type="submission" date="2025-08" db="UniProtKB">
        <authorList>
            <consortium name="Ensembl"/>
        </authorList>
    </citation>
    <scope>IDENTIFICATION</scope>
</reference>
<feature type="transmembrane region" description="Helical" evidence="1">
    <location>
        <begin position="29"/>
        <end position="48"/>
    </location>
</feature>
<keyword evidence="1" id="KW-0812">Transmembrane</keyword>
<keyword evidence="1" id="KW-0472">Membrane</keyword>
<dbReference type="InParanoid" id="A0A803TL22"/>
<dbReference type="AlphaFoldDB" id="A0A803TL22"/>
<protein>
    <submittedName>
        <fullName evidence="2">Uncharacterized protein</fullName>
    </submittedName>
</protein>
<organism evidence="2 3">
    <name type="scientific">Anolis carolinensis</name>
    <name type="common">Green anole</name>
    <name type="synonym">American chameleon</name>
    <dbReference type="NCBI Taxonomy" id="28377"/>
    <lineage>
        <taxon>Eukaryota</taxon>
        <taxon>Metazoa</taxon>
        <taxon>Chordata</taxon>
        <taxon>Craniata</taxon>
        <taxon>Vertebrata</taxon>
        <taxon>Euteleostomi</taxon>
        <taxon>Lepidosauria</taxon>
        <taxon>Squamata</taxon>
        <taxon>Bifurcata</taxon>
        <taxon>Unidentata</taxon>
        <taxon>Episquamata</taxon>
        <taxon>Toxicofera</taxon>
        <taxon>Iguania</taxon>
        <taxon>Dactyloidae</taxon>
        <taxon>Anolis</taxon>
    </lineage>
</organism>
<proteinExistence type="predicted"/>
<reference evidence="2" key="3">
    <citation type="submission" date="2025-09" db="UniProtKB">
        <authorList>
            <consortium name="Ensembl"/>
        </authorList>
    </citation>
    <scope>IDENTIFICATION</scope>
</reference>
<accession>A0A803TL22</accession>